<feature type="signal peptide" evidence="2">
    <location>
        <begin position="1"/>
        <end position="26"/>
    </location>
</feature>
<dbReference type="RefSeq" id="WP_177139521.1">
    <property type="nucleotide sequence ID" value="NZ_VYGV01000028.1"/>
</dbReference>
<evidence type="ECO:0000313" key="3">
    <source>
        <dbReference type="EMBL" id="NWF48724.1"/>
    </source>
</evidence>
<feature type="region of interest" description="Disordered" evidence="1">
    <location>
        <begin position="37"/>
        <end position="57"/>
    </location>
</feature>
<evidence type="ECO:0000256" key="2">
    <source>
        <dbReference type="SAM" id="SignalP"/>
    </source>
</evidence>
<keyword evidence="2" id="KW-0732">Signal</keyword>
<feature type="compositionally biased region" description="Low complexity" evidence="1">
    <location>
        <begin position="37"/>
        <end position="48"/>
    </location>
</feature>
<evidence type="ECO:0000313" key="4">
    <source>
        <dbReference type="Proteomes" id="UP000545507"/>
    </source>
</evidence>
<evidence type="ECO:0000256" key="1">
    <source>
        <dbReference type="SAM" id="MobiDB-lite"/>
    </source>
</evidence>
<protein>
    <recommendedName>
        <fullName evidence="5">DUF2782 domain-containing protein</fullName>
    </recommendedName>
</protein>
<keyword evidence="4" id="KW-1185">Reference proteome</keyword>
<dbReference type="Gene3D" id="2.20.130.30">
    <property type="entry name" value="Protein of unknown function DUF2782"/>
    <property type="match status" value="1"/>
</dbReference>
<dbReference type="EMBL" id="VYGV01000028">
    <property type="protein sequence ID" value="NWF48724.1"/>
    <property type="molecule type" value="Genomic_DNA"/>
</dbReference>
<organism evidence="3 4">
    <name type="scientific">Hydrogenophaga aromaticivorans</name>
    <dbReference type="NCBI Taxonomy" id="2610898"/>
    <lineage>
        <taxon>Bacteria</taxon>
        <taxon>Pseudomonadati</taxon>
        <taxon>Pseudomonadota</taxon>
        <taxon>Betaproteobacteria</taxon>
        <taxon>Burkholderiales</taxon>
        <taxon>Comamonadaceae</taxon>
        <taxon>Hydrogenophaga</taxon>
    </lineage>
</organism>
<proteinExistence type="predicted"/>
<feature type="chain" id="PRO_5031398801" description="DUF2782 domain-containing protein" evidence="2">
    <location>
        <begin position="27"/>
        <end position="117"/>
    </location>
</feature>
<feature type="compositionally biased region" description="Polar residues" evidence="1">
    <location>
        <begin position="99"/>
        <end position="109"/>
    </location>
</feature>
<dbReference type="AlphaFoldDB" id="A0A7Y8H1D6"/>
<gene>
    <name evidence="3" type="ORF">F3K02_26190</name>
</gene>
<dbReference type="Proteomes" id="UP000545507">
    <property type="component" value="Unassembled WGS sequence"/>
</dbReference>
<reference evidence="3 4" key="1">
    <citation type="submission" date="2019-09" db="EMBL/GenBank/DDBJ databases">
        <title>Hydrogenophaga aromatica sp. nov., isolated from a para-xylene-degrading enrichment culture.</title>
        <authorList>
            <person name="Tancsics A."/>
            <person name="Banerjee S."/>
        </authorList>
    </citation>
    <scope>NUCLEOTIDE SEQUENCE [LARGE SCALE GENOMIC DNA]</scope>
    <source>
        <strain evidence="3 4">D2P1</strain>
    </source>
</reference>
<name>A0A7Y8H1D6_9BURK</name>
<evidence type="ECO:0008006" key="5">
    <source>
        <dbReference type="Google" id="ProtNLM"/>
    </source>
</evidence>
<sequence>MRHTTTLLSRLSVPALALTLALPALAQAPAPAAEAAAVVPAESGPPASGARIERITHEDGLSRIDELRVGGQTRSIAVQPKNGAPGYEITPLPAGADLTETQNKGSTGKSRWRILNF</sequence>
<feature type="region of interest" description="Disordered" evidence="1">
    <location>
        <begin position="77"/>
        <end position="110"/>
    </location>
</feature>
<comment type="caution">
    <text evidence="3">The sequence shown here is derived from an EMBL/GenBank/DDBJ whole genome shotgun (WGS) entry which is preliminary data.</text>
</comment>
<accession>A0A7Y8H1D6</accession>